<dbReference type="PANTHER" id="PTHR44119:SF4">
    <property type="entry name" value="AEROBIC COBALTOCHELATASE SUBUNIT COBN"/>
    <property type="match status" value="1"/>
</dbReference>
<keyword evidence="3" id="KW-0436">Ligase</keyword>
<dbReference type="EC" id="6.6.1.2" evidence="3"/>
<proteinExistence type="predicted"/>
<feature type="non-terminal residue" evidence="3">
    <location>
        <position position="1"/>
    </location>
</feature>
<feature type="region of interest" description="Disordered" evidence="1">
    <location>
        <begin position="135"/>
        <end position="178"/>
    </location>
</feature>
<reference evidence="3 4" key="1">
    <citation type="submission" date="2011-09" db="EMBL/GenBank/DDBJ databases">
        <title>The draft genome of Methylobacterium extorquens DSM 13060.</title>
        <authorList>
            <consortium name="US DOE Joint Genome Institute (JGI-PGF)"/>
            <person name="Lucas S."/>
            <person name="Han J."/>
            <person name="Lapidus A."/>
            <person name="Cheng J.-F."/>
            <person name="Goodwin L."/>
            <person name="Pitluck S."/>
            <person name="Peters L."/>
            <person name="Land M.L."/>
            <person name="Hauser L."/>
            <person name="Koskimaki J."/>
            <person name="Halonen O."/>
            <person name="Pirttila A."/>
            <person name="Frank C."/>
            <person name="Woyke T.J."/>
        </authorList>
    </citation>
    <scope>NUCLEOTIDE SEQUENCE [LARGE SCALE GENOMIC DNA]</scope>
    <source>
        <strain evidence="3 4">DSM 13060</strain>
    </source>
</reference>
<evidence type="ECO:0000313" key="4">
    <source>
        <dbReference type="Proteomes" id="UP000004382"/>
    </source>
</evidence>
<sequence>IAALAERAAAWVRLRRTPREQRRLAMVLSDYPARGGRAGYAVGLDTPESARAIAADLAASGFAAGALPEAGALMASLTEGEPSFSVSLADYAAWFEELPEERRTELTERWGAPEDDPLSRDGAFRFRMVCAAQNPPPSAGEGACGAGGRGASSGLSGTGAPLTRPPSGATLSRRGERDESLTLFLQPDRGRAADRKAGYHDPDEPPTHAYLAFYLGVRRAFDALIHLGTHGTTEWLPGKAVALSPDCWPALAVGALPVVYPFIVDDPGEAAPLKRRLGGIALGHLTPTVEAAGLTPEAAALRELVEEYSAASVLDPRRAGLIATAILDEAASAGLLEGAGVDGDTPMADALTALDAHLCDLGETPFRDGLHVFGRAPADASEAVQASAEAERAALAVA</sequence>
<dbReference type="PANTHER" id="PTHR44119">
    <property type="entry name" value="MAGNESIUM-CHELATASE SUBUNIT CHLH, CHLOROPLASTIC"/>
    <property type="match status" value="1"/>
</dbReference>
<feature type="non-terminal residue" evidence="3">
    <location>
        <position position="398"/>
    </location>
</feature>
<dbReference type="EMBL" id="AGJK01000541">
    <property type="protein sequence ID" value="EHP72234.1"/>
    <property type="molecule type" value="Genomic_DNA"/>
</dbReference>
<evidence type="ECO:0000313" key="3">
    <source>
        <dbReference type="EMBL" id="EHP72234.1"/>
    </source>
</evidence>
<dbReference type="AlphaFoldDB" id="H1KVS0"/>
<dbReference type="Proteomes" id="UP000004382">
    <property type="component" value="Unassembled WGS sequence"/>
</dbReference>
<comment type="caution">
    <text evidence="3">The sequence shown here is derived from an EMBL/GenBank/DDBJ whole genome shotgun (WGS) entry which is preliminary data.</text>
</comment>
<accession>H1KVS0</accession>
<feature type="compositionally biased region" description="Gly residues" evidence="1">
    <location>
        <begin position="142"/>
        <end position="151"/>
    </location>
</feature>
<evidence type="ECO:0000259" key="2">
    <source>
        <dbReference type="Pfam" id="PF02514"/>
    </source>
</evidence>
<dbReference type="GO" id="GO:0051116">
    <property type="term" value="F:cobaltochelatase activity"/>
    <property type="evidence" value="ECO:0007669"/>
    <property type="project" value="UniProtKB-EC"/>
</dbReference>
<feature type="domain" description="CobN/magnesium chelatase" evidence="2">
    <location>
        <begin position="182"/>
        <end position="381"/>
    </location>
</feature>
<dbReference type="RefSeq" id="WP_003607689.1">
    <property type="nucleotide sequence ID" value="NZ_AGJK01000541.1"/>
</dbReference>
<feature type="domain" description="CobN/magnesium chelatase" evidence="2">
    <location>
        <begin position="1"/>
        <end position="116"/>
    </location>
</feature>
<organism evidence="3 4">
    <name type="scientific">Methylorubrum extorquens DSM 13060</name>
    <dbReference type="NCBI Taxonomy" id="882800"/>
    <lineage>
        <taxon>Bacteria</taxon>
        <taxon>Pseudomonadati</taxon>
        <taxon>Pseudomonadota</taxon>
        <taxon>Alphaproteobacteria</taxon>
        <taxon>Hyphomicrobiales</taxon>
        <taxon>Methylobacteriaceae</taxon>
        <taxon>Methylorubrum</taxon>
    </lineage>
</organism>
<dbReference type="InterPro" id="IPR003672">
    <property type="entry name" value="CobN/Mg_chltase"/>
</dbReference>
<evidence type="ECO:0000256" key="1">
    <source>
        <dbReference type="SAM" id="MobiDB-lite"/>
    </source>
</evidence>
<name>H1KVS0_METEX</name>
<dbReference type="Pfam" id="PF02514">
    <property type="entry name" value="CobN-Mg_chel"/>
    <property type="match status" value="2"/>
</dbReference>
<feature type="compositionally biased region" description="Low complexity" evidence="1">
    <location>
        <begin position="152"/>
        <end position="161"/>
    </location>
</feature>
<protein>
    <submittedName>
        <fullName evidence="3">Cobaltochelatase</fullName>
        <ecNumber evidence="3">6.6.1.2</ecNumber>
    </submittedName>
</protein>
<gene>
    <name evidence="3" type="ORF">MetexDRAFT_6735</name>
</gene>